<sequence length="138" mass="16148">MKPILKDSSEFPTIENLAKHLSPEDLKLYQQLLEELHKQSYQEDWNYYKDGHNWLSKILFKKKNLGWISVWETGLKVSVFFSERIWPQLVANELFSKLEAIGAEIDKTGKLNVVLIPIKDKTSLMIAIKTVKFKKNIK</sequence>
<dbReference type="Proteomes" id="UP000288388">
    <property type="component" value="Unassembled WGS sequence"/>
</dbReference>
<dbReference type="Pfam" id="PF12663">
    <property type="entry name" value="DUF3788"/>
    <property type="match status" value="1"/>
</dbReference>
<comment type="caution">
    <text evidence="1">The sequence shown here is derived from an EMBL/GenBank/DDBJ whole genome shotgun (WGS) entry which is preliminary data.</text>
</comment>
<protein>
    <submittedName>
        <fullName evidence="1">DUF3788 family protein</fullName>
    </submittedName>
</protein>
<gene>
    <name evidence="1" type="ORF">EK398_20910</name>
</gene>
<evidence type="ECO:0000313" key="1">
    <source>
        <dbReference type="EMBL" id="RVU92932.1"/>
    </source>
</evidence>
<dbReference type="RefSeq" id="WP_102872848.1">
    <property type="nucleotide sequence ID" value="NZ_JAYEYR010000010.1"/>
</dbReference>
<dbReference type="EMBL" id="RYZS01000002">
    <property type="protein sequence ID" value="RVU92932.1"/>
    <property type="molecule type" value="Genomic_DNA"/>
</dbReference>
<organism evidence="1 2">
    <name type="scientific">Enterococcus avium</name>
    <name type="common">Streptococcus avium</name>
    <dbReference type="NCBI Taxonomy" id="33945"/>
    <lineage>
        <taxon>Bacteria</taxon>
        <taxon>Bacillati</taxon>
        <taxon>Bacillota</taxon>
        <taxon>Bacilli</taxon>
        <taxon>Lactobacillales</taxon>
        <taxon>Enterococcaceae</taxon>
        <taxon>Enterococcus</taxon>
    </lineage>
</organism>
<dbReference type="AlphaFoldDB" id="A0A2N8PRT7"/>
<accession>A0A2N8PRT7</accession>
<dbReference type="InterPro" id="IPR024265">
    <property type="entry name" value="DUF3788"/>
</dbReference>
<name>A0A2N8PRT7_ENTAV</name>
<reference evidence="1 2" key="1">
    <citation type="submission" date="2018-12" db="EMBL/GenBank/DDBJ databases">
        <title>A novel vanA-carrying plasmid in a clinical isolate of Enterococcus avium.</title>
        <authorList>
            <person name="Bernasconi O.J."/>
            <person name="Luzzaro F."/>
            <person name="Endimiani A."/>
        </authorList>
    </citation>
    <scope>NUCLEOTIDE SEQUENCE [LARGE SCALE GENOMIC DNA]</scope>
    <source>
        <strain evidence="1 2">LC0559/18</strain>
    </source>
</reference>
<proteinExistence type="predicted"/>
<evidence type="ECO:0000313" key="2">
    <source>
        <dbReference type="Proteomes" id="UP000288388"/>
    </source>
</evidence>